<dbReference type="Gene3D" id="1.10.150.650">
    <property type="match status" value="1"/>
</dbReference>
<dbReference type="SUPFAM" id="SSF89550">
    <property type="entry name" value="PHP domain-like"/>
    <property type="match status" value="1"/>
</dbReference>
<feature type="domain" description="Polymerase/histidinol phosphatase N-terminal" evidence="1">
    <location>
        <begin position="4"/>
        <end position="74"/>
    </location>
</feature>
<proteinExistence type="predicted"/>
<dbReference type="STRING" id="357809.Cphy_3436"/>
<accession>A9KHU2</accession>
<dbReference type="PANTHER" id="PTHR42924">
    <property type="entry name" value="EXONUCLEASE"/>
    <property type="match status" value="1"/>
</dbReference>
<dbReference type="GO" id="GO:0035312">
    <property type="term" value="F:5'-3' DNA exonuclease activity"/>
    <property type="evidence" value="ECO:0007669"/>
    <property type="project" value="TreeGrafter"/>
</dbReference>
<reference evidence="3" key="1">
    <citation type="submission" date="2007-11" db="EMBL/GenBank/DDBJ databases">
        <title>Complete genome sequence of Clostridium phytofermentans ISDg.</title>
        <authorList>
            <person name="Leschine S.B."/>
            <person name="Warnick T.A."/>
            <person name="Blanchard J.L."/>
            <person name="Schnell D.J."/>
            <person name="Petit E.L."/>
            <person name="LaTouf W.G."/>
            <person name="Copeland A."/>
            <person name="Lucas S."/>
            <person name="Lapidus A."/>
            <person name="Barry K."/>
            <person name="Glavina del Rio T."/>
            <person name="Dalin E."/>
            <person name="Tice H."/>
            <person name="Pitluck S."/>
            <person name="Kiss H."/>
            <person name="Brettin T."/>
            <person name="Bruce D."/>
            <person name="Detter J.C."/>
            <person name="Han C."/>
            <person name="Kuske C."/>
            <person name="Schmutz J."/>
            <person name="Larimer F."/>
            <person name="Land M."/>
            <person name="Hauser L."/>
            <person name="Kyrpides N."/>
            <person name="Kim E.A."/>
            <person name="Richardson P."/>
        </authorList>
    </citation>
    <scope>NUCLEOTIDE SEQUENCE [LARGE SCALE GENOMIC DNA]</scope>
    <source>
        <strain evidence="3">ATCC 700394 / DSM 18823 / ISDg</strain>
    </source>
</reference>
<keyword evidence="3" id="KW-1185">Reference proteome</keyword>
<dbReference type="PANTHER" id="PTHR42924:SF3">
    <property type="entry name" value="POLYMERASE_HISTIDINOL PHOSPHATASE N-TERMINAL DOMAIN-CONTAINING PROTEIN"/>
    <property type="match status" value="1"/>
</dbReference>
<dbReference type="Pfam" id="PF02811">
    <property type="entry name" value="PHP"/>
    <property type="match status" value="1"/>
</dbReference>
<dbReference type="InterPro" id="IPR052018">
    <property type="entry name" value="PHP_domain"/>
</dbReference>
<dbReference type="InterPro" id="IPR016195">
    <property type="entry name" value="Pol/histidinol_Pase-like"/>
</dbReference>
<dbReference type="AlphaFoldDB" id="A9KHU2"/>
<dbReference type="CDD" id="cd07438">
    <property type="entry name" value="PHP_HisPPase_AMP"/>
    <property type="match status" value="1"/>
</dbReference>
<dbReference type="GO" id="GO:0004534">
    <property type="term" value="F:5'-3' RNA exonuclease activity"/>
    <property type="evidence" value="ECO:0007669"/>
    <property type="project" value="TreeGrafter"/>
</dbReference>
<dbReference type="eggNOG" id="COG0613">
    <property type="taxonomic scope" value="Bacteria"/>
</dbReference>
<dbReference type="Gene3D" id="3.20.20.140">
    <property type="entry name" value="Metal-dependent hydrolases"/>
    <property type="match status" value="1"/>
</dbReference>
<evidence type="ECO:0000313" key="2">
    <source>
        <dbReference type="EMBL" id="ABX43789.1"/>
    </source>
</evidence>
<name>A9KHU2_LACP7</name>
<protein>
    <submittedName>
        <fullName evidence="2">PHP domain protein</fullName>
    </submittedName>
</protein>
<dbReference type="InterPro" id="IPR004013">
    <property type="entry name" value="PHP_dom"/>
</dbReference>
<evidence type="ECO:0000313" key="3">
    <source>
        <dbReference type="Proteomes" id="UP000000370"/>
    </source>
</evidence>
<dbReference type="RefSeq" id="WP_012201437.1">
    <property type="nucleotide sequence ID" value="NC_010001.1"/>
</dbReference>
<dbReference type="KEGG" id="cpy:Cphy_3436"/>
<dbReference type="Proteomes" id="UP000000370">
    <property type="component" value="Chromosome"/>
</dbReference>
<evidence type="ECO:0000259" key="1">
    <source>
        <dbReference type="SMART" id="SM00481"/>
    </source>
</evidence>
<gene>
    <name evidence="2" type="ordered locus">Cphy_3436</name>
</gene>
<dbReference type="OrthoDB" id="9804333at2"/>
<dbReference type="InterPro" id="IPR003141">
    <property type="entry name" value="Pol/His_phosphatase_N"/>
</dbReference>
<dbReference type="EMBL" id="CP000885">
    <property type="protein sequence ID" value="ABX43789.1"/>
    <property type="molecule type" value="Genomic_DNA"/>
</dbReference>
<organism evidence="2 3">
    <name type="scientific">Lachnoclostridium phytofermentans (strain ATCC 700394 / DSM 18823 / ISDg)</name>
    <name type="common">Clostridium phytofermentans</name>
    <dbReference type="NCBI Taxonomy" id="357809"/>
    <lineage>
        <taxon>Bacteria</taxon>
        <taxon>Bacillati</taxon>
        <taxon>Bacillota</taxon>
        <taxon>Clostridia</taxon>
        <taxon>Lachnospirales</taxon>
        <taxon>Lachnospiraceae</taxon>
    </lineage>
</organism>
<sequence length="287" mass="32446">MKYVDLHVHTNVSDGTLTPTEVVNLAVQKKLAAIAITDHDTIYGIEEAKRAALAQRENGYELELISGVEISAEYKKKDIHILGLFVNEKDPHLQDILSKALKERDERNQKMIDNLSADDIDITLDDLLFDEPNTVITRAHFARFLIEHGYVKDNNEAFLKYLGYDTKYYVPRNYLTPKDAISLILQAGGIPVLAHPLLYQLSLEELNLLISELKSYGLVGLETIYSANTGFDEGIIRRYVNKYELLMTGGSDFHGSNKPRIELGSGMGNLKIPYQLVKELKCYLNNK</sequence>
<dbReference type="HOGENOM" id="CLU_067347_1_0_9"/>
<dbReference type="SMART" id="SM00481">
    <property type="entry name" value="POLIIIAc"/>
    <property type="match status" value="1"/>
</dbReference>